<dbReference type="Proteomes" id="UP000807504">
    <property type="component" value="Unassembled WGS sequence"/>
</dbReference>
<gene>
    <name evidence="2" type="ORF">HNY73_013741</name>
</gene>
<reference evidence="2" key="1">
    <citation type="journal article" date="2020" name="bioRxiv">
        <title>Chromosome-level reference genome of the European wasp spider Argiope bruennichi: a resource for studies on range expansion and evolutionary adaptation.</title>
        <authorList>
            <person name="Sheffer M.M."/>
            <person name="Hoppe A."/>
            <person name="Krehenwinkel H."/>
            <person name="Uhl G."/>
            <person name="Kuss A.W."/>
            <person name="Jensen L."/>
            <person name="Jensen C."/>
            <person name="Gillespie R.G."/>
            <person name="Hoff K.J."/>
            <person name="Prost S."/>
        </authorList>
    </citation>
    <scope>NUCLEOTIDE SEQUENCE</scope>
</reference>
<accession>A0A8T0EQP1</accession>
<sequence length="89" mass="9907">MKINPELRKSYADAAKNKFSNHQSIAPEPPKHGNPTTPGNMPIQDLLDSLREIKSMLAEFPGLLNAAKKMKVAKTKEEKKLILINALLE</sequence>
<proteinExistence type="predicted"/>
<comment type="caution">
    <text evidence="2">The sequence shown here is derived from an EMBL/GenBank/DDBJ whole genome shotgun (WGS) entry which is preliminary data.</text>
</comment>
<evidence type="ECO:0000313" key="2">
    <source>
        <dbReference type="EMBL" id="KAF8776796.1"/>
    </source>
</evidence>
<dbReference type="AlphaFoldDB" id="A0A8T0EQP1"/>
<reference evidence="2" key="2">
    <citation type="submission" date="2020-06" db="EMBL/GenBank/DDBJ databases">
        <authorList>
            <person name="Sheffer M."/>
        </authorList>
    </citation>
    <scope>NUCLEOTIDE SEQUENCE</scope>
</reference>
<keyword evidence="3" id="KW-1185">Reference proteome</keyword>
<feature type="region of interest" description="Disordered" evidence="1">
    <location>
        <begin position="1"/>
        <end position="43"/>
    </location>
</feature>
<feature type="compositionally biased region" description="Basic and acidic residues" evidence="1">
    <location>
        <begin position="1"/>
        <end position="11"/>
    </location>
</feature>
<name>A0A8T0EQP1_ARGBR</name>
<organism evidence="2 3">
    <name type="scientific">Argiope bruennichi</name>
    <name type="common">Wasp spider</name>
    <name type="synonym">Aranea bruennichi</name>
    <dbReference type="NCBI Taxonomy" id="94029"/>
    <lineage>
        <taxon>Eukaryota</taxon>
        <taxon>Metazoa</taxon>
        <taxon>Ecdysozoa</taxon>
        <taxon>Arthropoda</taxon>
        <taxon>Chelicerata</taxon>
        <taxon>Arachnida</taxon>
        <taxon>Araneae</taxon>
        <taxon>Araneomorphae</taxon>
        <taxon>Entelegynae</taxon>
        <taxon>Araneoidea</taxon>
        <taxon>Araneidae</taxon>
        <taxon>Argiope</taxon>
    </lineage>
</organism>
<protein>
    <submittedName>
        <fullName evidence="2">Uncharacterized protein</fullName>
    </submittedName>
</protein>
<dbReference type="EMBL" id="JABXBU010002072">
    <property type="protein sequence ID" value="KAF8776796.1"/>
    <property type="molecule type" value="Genomic_DNA"/>
</dbReference>
<evidence type="ECO:0000313" key="3">
    <source>
        <dbReference type="Proteomes" id="UP000807504"/>
    </source>
</evidence>
<evidence type="ECO:0000256" key="1">
    <source>
        <dbReference type="SAM" id="MobiDB-lite"/>
    </source>
</evidence>